<dbReference type="AlphaFoldDB" id="A0A0H2ZBG8"/>
<evidence type="ECO:0000313" key="19">
    <source>
        <dbReference type="EMBL" id="ABJ11575.1"/>
    </source>
</evidence>
<evidence type="ECO:0000256" key="12">
    <source>
        <dbReference type="ARBA" id="ARBA00023170"/>
    </source>
</evidence>
<dbReference type="GO" id="GO:0038023">
    <property type="term" value="F:signaling receptor activity"/>
    <property type="evidence" value="ECO:0007669"/>
    <property type="project" value="InterPro"/>
</dbReference>
<dbReference type="FunFam" id="2.170.130.10:FF:000010">
    <property type="entry name" value="Ferripyoverdine receptor"/>
    <property type="match status" value="1"/>
</dbReference>
<name>A0A0H2ZBG8_PSEAB</name>
<dbReference type="InterPro" id="IPR037066">
    <property type="entry name" value="Plug_dom_sf"/>
</dbReference>
<feature type="domain" description="Secretin/TonB short N-terminal" evidence="18">
    <location>
        <begin position="68"/>
        <end position="118"/>
    </location>
</feature>
<keyword evidence="12 19" id="KW-0675">Receptor</keyword>
<gene>
    <name evidence="19" type="primary">fpvA</name>
    <name evidence="19" type="ordered locus">PA14_33680</name>
</gene>
<dbReference type="InterPro" id="IPR039426">
    <property type="entry name" value="TonB-dep_rcpt-like"/>
</dbReference>
<dbReference type="PROSITE" id="PS52016">
    <property type="entry name" value="TONB_DEPENDENT_REC_3"/>
    <property type="match status" value="1"/>
</dbReference>
<dbReference type="PANTHER" id="PTHR32552">
    <property type="entry name" value="FERRICHROME IRON RECEPTOR-RELATED"/>
    <property type="match status" value="1"/>
</dbReference>
<dbReference type="GO" id="GO:0009279">
    <property type="term" value="C:cell outer membrane"/>
    <property type="evidence" value="ECO:0007669"/>
    <property type="project" value="UniProtKB-SubCell"/>
</dbReference>
<dbReference type="Gene3D" id="2.170.130.10">
    <property type="entry name" value="TonB-dependent receptor, plug domain"/>
    <property type="match status" value="1"/>
</dbReference>
<keyword evidence="9" id="KW-0406">Ion transport</keyword>
<dbReference type="GO" id="GO:0015891">
    <property type="term" value="P:siderophore transport"/>
    <property type="evidence" value="ECO:0007669"/>
    <property type="project" value="InterPro"/>
</dbReference>
<accession>A0A0H2ZBG8</accession>
<dbReference type="NCBIfam" id="TIGR01783">
    <property type="entry name" value="TonB-siderophor"/>
    <property type="match status" value="1"/>
</dbReference>
<evidence type="ECO:0000256" key="11">
    <source>
        <dbReference type="ARBA" id="ARBA00023136"/>
    </source>
</evidence>
<dbReference type="GO" id="GO:0015344">
    <property type="term" value="F:siderophore uptake transmembrane transporter activity"/>
    <property type="evidence" value="ECO:0007669"/>
    <property type="project" value="TreeGrafter"/>
</dbReference>
<organism evidence="19 20">
    <name type="scientific">Pseudomonas aeruginosa (strain UCBPP-PA14)</name>
    <dbReference type="NCBI Taxonomy" id="208963"/>
    <lineage>
        <taxon>Bacteria</taxon>
        <taxon>Pseudomonadati</taxon>
        <taxon>Pseudomonadota</taxon>
        <taxon>Gammaproteobacteria</taxon>
        <taxon>Pseudomonadales</taxon>
        <taxon>Pseudomonadaceae</taxon>
        <taxon>Pseudomonas</taxon>
    </lineage>
</organism>
<reference evidence="19 20" key="1">
    <citation type="journal article" date="2006" name="Genome Biol.">
        <title>Genomic analysis reveals that Pseudomonas aeruginosa virulence is combinatorial.</title>
        <authorList>
            <person name="Lee D.G."/>
            <person name="Urbach J.M."/>
            <person name="Wu G."/>
            <person name="Liberati N.T."/>
            <person name="Feinbaum R.L."/>
            <person name="Miyata S."/>
            <person name="Diggins L.T."/>
            <person name="He J."/>
            <person name="Saucier M."/>
            <person name="Deziel E."/>
            <person name="Friedman L."/>
            <person name="Li L."/>
            <person name="Grills G."/>
            <person name="Montgomery K."/>
            <person name="Kucherlapati R."/>
            <person name="Rahme L.G."/>
            <person name="Ausubel F.M."/>
        </authorList>
    </citation>
    <scope>NUCLEOTIDE SEQUENCE [LARGE SCALE GENOMIC DNA]</scope>
    <source>
        <strain evidence="19 20">UCBPP-PA14</strain>
    </source>
</reference>
<keyword evidence="7 17" id="KW-0732">Signal</keyword>
<evidence type="ECO:0000256" key="2">
    <source>
        <dbReference type="ARBA" id="ARBA00009810"/>
    </source>
</evidence>
<dbReference type="InterPro" id="IPR000531">
    <property type="entry name" value="Beta-barrel_TonB"/>
</dbReference>
<dbReference type="RefSeq" id="WP_003139291.1">
    <property type="nucleotide sequence ID" value="NC_008463.1"/>
</dbReference>
<dbReference type="Gene3D" id="3.55.50.30">
    <property type="match status" value="1"/>
</dbReference>
<comment type="subcellular location">
    <subcellularLocation>
        <location evidence="1 14">Cell outer membrane</location>
        <topology evidence="1 14">Multi-pass membrane protein</topology>
    </subcellularLocation>
</comment>
<dbReference type="SUPFAM" id="SSF56935">
    <property type="entry name" value="Porins"/>
    <property type="match status" value="1"/>
</dbReference>
<keyword evidence="13 14" id="KW-0998">Cell outer membrane</keyword>
<evidence type="ECO:0000256" key="4">
    <source>
        <dbReference type="ARBA" id="ARBA00022452"/>
    </source>
</evidence>
<evidence type="ECO:0000256" key="15">
    <source>
        <dbReference type="PROSITE-ProRule" id="PRU10144"/>
    </source>
</evidence>
<dbReference type="Pfam" id="PF07660">
    <property type="entry name" value="STN"/>
    <property type="match status" value="1"/>
</dbReference>
<dbReference type="EMBL" id="CP000438">
    <property type="protein sequence ID" value="ABJ11575.1"/>
    <property type="molecule type" value="Genomic_DNA"/>
</dbReference>
<evidence type="ECO:0000256" key="16">
    <source>
        <dbReference type="RuleBase" id="RU003357"/>
    </source>
</evidence>
<dbReference type="KEGG" id="pau:PA14_33680"/>
<evidence type="ECO:0000256" key="13">
    <source>
        <dbReference type="ARBA" id="ARBA00023237"/>
    </source>
</evidence>
<dbReference type="InterPro" id="IPR036942">
    <property type="entry name" value="Beta-barrel_TonB_sf"/>
</dbReference>
<dbReference type="InterPro" id="IPR012910">
    <property type="entry name" value="Plug_dom"/>
</dbReference>
<feature type="chain" id="PRO_5030007567" evidence="17">
    <location>
        <begin position="44"/>
        <end position="815"/>
    </location>
</feature>
<sequence length="815" mass="91199">MPAPHGLSPLSKAFLMRRAFQRRMLPHSLAMALSLPLAGYVQAQEIEFDIPPQALGSALQEFGRQADIQVLYRPEEVRNKRSSAIKGKLEPNQAITELLRGTGASVDFQGNAITISVAEAADSSVDLGATMITSNQLGTITEDSGSYTPGTIATATRLVLTPRETPQSITVVTRQNMDDFGLNNIDDVMRHTPGITVSAYDTDRNNYYARGFSINNFQYDGIPSTARNVGYSAGNTLSDMAIYDRVEVLKGATGLLTGAGSLGATINLIRKKPTHEFKGHVELGAGSWDNYRSELDVSGPLTESGNVRGRAVAAYQDKHSFMDHYERKTSVYYGILEFDLNPDTMLTVGADYQDNDPKGSGWSGSFPLFDSQGNRNDVSRSFNNGAKWSSWEQYTRTVFANLEHNFANGWVGKVQLDHKINGYHAPLGAIMGDWPAPDNSAKIVAQKYTGETKSNSLDIYLTGPFQFLGREHELVVGTSASFSHWEGKSYWNLRNYDNTTDDFINWDGDIGKPDWGTPSQYIDDKTRQLGSYMTARFNVTDDLNLFLGGRVVDYRVTGLNPTIRESGRFIPYVGAVYDLNDTYSVYASYTDIFMPQDSWYRDSSNKLLEPDEGQNYEIGIKGEYLDGRLNTSLAYFEIHEENRAEEDALYNSKPTNPAITYAYKGIKAKTKGYEAEISGELAPGWQVQAGYTHKIIRDDSGKKVSTWEPQDQLSLYTSYKFKGALDKLTVGGGARWQGKSWQMVYNNPRSRWEKFSQEDYWLVDLMARYQITDKLSASVNVNNVFDKTYYTNIGFYTSASYGDPRNLMFSTRWDF</sequence>
<evidence type="ECO:0000256" key="1">
    <source>
        <dbReference type="ARBA" id="ARBA00004571"/>
    </source>
</evidence>
<evidence type="ECO:0000259" key="18">
    <source>
        <dbReference type="SMART" id="SM00965"/>
    </source>
</evidence>
<dbReference type="Proteomes" id="UP000000653">
    <property type="component" value="Chromosome"/>
</dbReference>
<keyword evidence="11 14" id="KW-0472">Membrane</keyword>
<dbReference type="InterPro" id="IPR010917">
    <property type="entry name" value="TonB_rcpt_CS"/>
</dbReference>
<dbReference type="InterPro" id="IPR011662">
    <property type="entry name" value="Secretin/TonB_short_N"/>
</dbReference>
<feature type="signal peptide" evidence="17">
    <location>
        <begin position="1"/>
        <end position="43"/>
    </location>
</feature>
<dbReference type="Pfam" id="PF00593">
    <property type="entry name" value="TonB_dep_Rec_b-barrel"/>
    <property type="match status" value="1"/>
</dbReference>
<keyword evidence="5" id="KW-0410">Iron transport</keyword>
<dbReference type="PROSITE" id="PS01156">
    <property type="entry name" value="TONB_DEPENDENT_REC_2"/>
    <property type="match status" value="1"/>
</dbReference>
<proteinExistence type="inferred from homology"/>
<dbReference type="PANTHER" id="PTHR32552:SF74">
    <property type="entry name" value="HYDROXAMATE SIDEROPHORE RECEPTOR FHUE"/>
    <property type="match status" value="1"/>
</dbReference>
<evidence type="ECO:0000256" key="5">
    <source>
        <dbReference type="ARBA" id="ARBA00022496"/>
    </source>
</evidence>
<keyword evidence="10 16" id="KW-0798">TonB box</keyword>
<evidence type="ECO:0000256" key="6">
    <source>
        <dbReference type="ARBA" id="ARBA00022692"/>
    </source>
</evidence>
<feature type="short sequence motif" description="TonB C-terminal box" evidence="15">
    <location>
        <begin position="798"/>
        <end position="815"/>
    </location>
</feature>
<dbReference type="CDD" id="cd01347">
    <property type="entry name" value="ligand_gated_channel"/>
    <property type="match status" value="1"/>
</dbReference>
<evidence type="ECO:0000256" key="7">
    <source>
        <dbReference type="ARBA" id="ARBA00022729"/>
    </source>
</evidence>
<evidence type="ECO:0000256" key="10">
    <source>
        <dbReference type="ARBA" id="ARBA00023077"/>
    </source>
</evidence>
<keyword evidence="3 14" id="KW-0813">Transport</keyword>
<dbReference type="Gene3D" id="2.40.170.20">
    <property type="entry name" value="TonB-dependent receptor, beta-barrel domain"/>
    <property type="match status" value="1"/>
</dbReference>
<protein>
    <submittedName>
        <fullName evidence="19">Ferripyoverdine receptor</fullName>
    </submittedName>
</protein>
<evidence type="ECO:0000256" key="17">
    <source>
        <dbReference type="SAM" id="SignalP"/>
    </source>
</evidence>
<dbReference type="BioCyc" id="PAER208963:G1G74-2832-MONOMER"/>
<comment type="similarity">
    <text evidence="2 14 16">Belongs to the TonB-dependent receptor family.</text>
</comment>
<evidence type="ECO:0000256" key="3">
    <source>
        <dbReference type="ARBA" id="ARBA00022448"/>
    </source>
</evidence>
<keyword evidence="4 14" id="KW-1134">Transmembrane beta strand</keyword>
<keyword evidence="6 14" id="KW-0812">Transmembrane</keyword>
<evidence type="ECO:0000256" key="9">
    <source>
        <dbReference type="ARBA" id="ARBA00023065"/>
    </source>
</evidence>
<evidence type="ECO:0000256" key="14">
    <source>
        <dbReference type="PROSITE-ProRule" id="PRU01360"/>
    </source>
</evidence>
<keyword evidence="8" id="KW-0408">Iron</keyword>
<evidence type="ECO:0000256" key="8">
    <source>
        <dbReference type="ARBA" id="ARBA00023004"/>
    </source>
</evidence>
<dbReference type="Pfam" id="PF07715">
    <property type="entry name" value="Plug"/>
    <property type="match status" value="1"/>
</dbReference>
<dbReference type="HOGENOM" id="CLU_008287_9_3_6"/>
<dbReference type="InterPro" id="IPR010105">
    <property type="entry name" value="TonB_sidphr_rcpt"/>
</dbReference>
<evidence type="ECO:0000313" key="20">
    <source>
        <dbReference type="Proteomes" id="UP000000653"/>
    </source>
</evidence>
<dbReference type="SMART" id="SM00965">
    <property type="entry name" value="STN"/>
    <property type="match status" value="1"/>
</dbReference>